<dbReference type="AlphaFoldDB" id="A0A6G1U472"/>
<reference evidence="1 2" key="1">
    <citation type="submission" date="2019-09" db="EMBL/GenBank/DDBJ databases">
        <title>Distinct polysaccharide growth profiles of human intestinal Prevotella copri isolates.</title>
        <authorList>
            <person name="Fehlner-Peach H."/>
            <person name="Magnabosco C."/>
            <person name="Raghavan V."/>
            <person name="Scher J.U."/>
            <person name="Tett A."/>
            <person name="Cox L.M."/>
            <person name="Gottsegen C."/>
            <person name="Watters A."/>
            <person name="Wiltshire- Gordon J.D."/>
            <person name="Segata N."/>
            <person name="Bonneau R."/>
            <person name="Littman D.R."/>
        </authorList>
    </citation>
    <scope>NUCLEOTIDE SEQUENCE [LARGE SCALE GENOMIC DNA]</scope>
    <source>
        <strain evidence="2">iA622</strain>
    </source>
</reference>
<name>A0A6G1U472_9BACT</name>
<dbReference type="RefSeq" id="WP_153125491.1">
    <property type="nucleotide sequence ID" value="NZ_JAPDUV010000001.1"/>
</dbReference>
<dbReference type="EMBL" id="VZCB01000095">
    <property type="protein sequence ID" value="MQN81945.1"/>
    <property type="molecule type" value="Genomic_DNA"/>
</dbReference>
<sequence length="188" mass="21845">MKHSLNREELIEQLKELAAQKLPTYLANHMGAMCYEPSMIDSFSTICQHCHRPLTYQAFHSDEEMFNSIIKEIKDLGYDASLEVICGSCALEAKEEAEFFDLPFTSEDDICEENAYHLFCFKTKSDKDYHQAITDMESLYDYQAVLAFLKGESYFEDSYDRYHSIMDEQDTIKRMTGIGIKENDSNEE</sequence>
<comment type="caution">
    <text evidence="1">The sequence shown here is derived from an EMBL/GenBank/DDBJ whole genome shotgun (WGS) entry which is preliminary data.</text>
</comment>
<evidence type="ECO:0000313" key="1">
    <source>
        <dbReference type="EMBL" id="MQN81945.1"/>
    </source>
</evidence>
<accession>A0A6G1U472</accession>
<organism evidence="1 2">
    <name type="scientific">Segatella copri</name>
    <dbReference type="NCBI Taxonomy" id="165179"/>
    <lineage>
        <taxon>Bacteria</taxon>
        <taxon>Pseudomonadati</taxon>
        <taxon>Bacteroidota</taxon>
        <taxon>Bacteroidia</taxon>
        <taxon>Bacteroidales</taxon>
        <taxon>Prevotellaceae</taxon>
        <taxon>Segatella</taxon>
    </lineage>
</organism>
<gene>
    <name evidence="1" type="ORF">F7D73_13560</name>
</gene>
<proteinExistence type="predicted"/>
<dbReference type="Proteomes" id="UP000480425">
    <property type="component" value="Unassembled WGS sequence"/>
</dbReference>
<evidence type="ECO:0000313" key="2">
    <source>
        <dbReference type="Proteomes" id="UP000480425"/>
    </source>
</evidence>
<protein>
    <submittedName>
        <fullName evidence="1">Uncharacterized protein</fullName>
    </submittedName>
</protein>